<dbReference type="PROSITE" id="PS51404">
    <property type="entry name" value="DYP_PEROXIDASE"/>
    <property type="match status" value="1"/>
</dbReference>
<dbReference type="Pfam" id="PF20628">
    <property type="entry name" value="Dyp_perox_C"/>
    <property type="match status" value="1"/>
</dbReference>
<dbReference type="PANTHER" id="PTHR30521">
    <property type="entry name" value="DEFERROCHELATASE/PEROXIDASE"/>
    <property type="match status" value="1"/>
</dbReference>
<dbReference type="RefSeq" id="WP_206253452.1">
    <property type="nucleotide sequence ID" value="NZ_CP071060.1"/>
</dbReference>
<dbReference type="InterPro" id="IPR011008">
    <property type="entry name" value="Dimeric_a/b-barrel"/>
</dbReference>
<keyword evidence="8" id="KW-1185">Reference proteome</keyword>
<keyword evidence="4" id="KW-0560">Oxidoreductase</keyword>
<dbReference type="SUPFAM" id="SSF54909">
    <property type="entry name" value="Dimeric alpha+beta barrel"/>
    <property type="match status" value="1"/>
</dbReference>
<accession>A0ABX7M1M6</accession>
<organism evidence="7 8">
    <name type="scientific">Niveibacterium microcysteis</name>
    <dbReference type="NCBI Taxonomy" id="2811415"/>
    <lineage>
        <taxon>Bacteria</taxon>
        <taxon>Pseudomonadati</taxon>
        <taxon>Pseudomonadota</taxon>
        <taxon>Betaproteobacteria</taxon>
        <taxon>Rhodocyclales</taxon>
        <taxon>Rhodocyclaceae</taxon>
        <taxon>Niveibacterium</taxon>
    </lineage>
</organism>
<dbReference type="InterPro" id="IPR006314">
    <property type="entry name" value="Dyp_peroxidase"/>
</dbReference>
<keyword evidence="2 7" id="KW-0575">Peroxidase</keyword>
<evidence type="ECO:0000313" key="7">
    <source>
        <dbReference type="EMBL" id="QSI75660.1"/>
    </source>
</evidence>
<dbReference type="NCBIfam" id="TIGR01413">
    <property type="entry name" value="Dyp_perox_fam"/>
    <property type="match status" value="1"/>
</dbReference>
<gene>
    <name evidence="7" type="ORF">JY500_14300</name>
</gene>
<evidence type="ECO:0000256" key="1">
    <source>
        <dbReference type="ARBA" id="ARBA00001970"/>
    </source>
</evidence>
<evidence type="ECO:0000256" key="5">
    <source>
        <dbReference type="ARBA" id="ARBA00023004"/>
    </source>
</evidence>
<evidence type="ECO:0000256" key="3">
    <source>
        <dbReference type="ARBA" id="ARBA00022723"/>
    </source>
</evidence>
<proteinExistence type="predicted"/>
<keyword evidence="5" id="KW-0408">Iron</keyword>
<dbReference type="InterPro" id="IPR048328">
    <property type="entry name" value="Dyp_perox_C"/>
</dbReference>
<dbReference type="Proteomes" id="UP000663570">
    <property type="component" value="Chromosome"/>
</dbReference>
<evidence type="ECO:0000313" key="8">
    <source>
        <dbReference type="Proteomes" id="UP000663570"/>
    </source>
</evidence>
<reference evidence="7 8" key="1">
    <citation type="submission" date="2021-02" db="EMBL/GenBank/DDBJ databases">
        <title>Niveibacterium changnyeongensis HC41.</title>
        <authorList>
            <person name="Kang M."/>
        </authorList>
    </citation>
    <scope>NUCLEOTIDE SEQUENCE [LARGE SCALE GENOMIC DNA]</scope>
    <source>
        <strain evidence="7 8">HC41</strain>
    </source>
</reference>
<dbReference type="GO" id="GO:0004601">
    <property type="term" value="F:peroxidase activity"/>
    <property type="evidence" value="ECO:0007669"/>
    <property type="project" value="UniProtKB-KW"/>
</dbReference>
<sequence length="293" mass="31654">MSGPQSGILAPLPPAARYLSFSLLQGTDARAALRRLAAEVDGERCVLGIGATLANALGRHIEGLTTFPNFSAAGVELPATPAALWLWLRGEDRAALLQRERHITALLADTFVLEHSLEAFVHGGGRDLTGYEDGTENPQGDAAVAAAIVAEDVPTLAGSSFVAVQQWLHDFKRFEAMPKSMQDNVIGRERESNEELDDAPDCAHVKRTAQESFSPEAFVLRRSMAWIEGDRGGLQFVAFGASFAAFEAQLRRMCGAEDGIVDGLFRFTRPLTGAYFWCPPMRAGAPDLRLLGV</sequence>
<dbReference type="PANTHER" id="PTHR30521:SF0">
    <property type="entry name" value="DYP-TYPE PEROXIDASE FAMILY PROTEIN"/>
    <property type="match status" value="1"/>
</dbReference>
<evidence type="ECO:0000256" key="4">
    <source>
        <dbReference type="ARBA" id="ARBA00023002"/>
    </source>
</evidence>
<evidence type="ECO:0000259" key="6">
    <source>
        <dbReference type="Pfam" id="PF20628"/>
    </source>
</evidence>
<evidence type="ECO:0000256" key="2">
    <source>
        <dbReference type="ARBA" id="ARBA00022559"/>
    </source>
</evidence>
<keyword evidence="3" id="KW-0479">Metal-binding</keyword>
<dbReference type="EMBL" id="CP071060">
    <property type="protein sequence ID" value="QSI75660.1"/>
    <property type="molecule type" value="Genomic_DNA"/>
</dbReference>
<comment type="cofactor">
    <cofactor evidence="1">
        <name>heme b</name>
        <dbReference type="ChEBI" id="CHEBI:60344"/>
    </cofactor>
</comment>
<name>A0ABX7M1M6_9RHOO</name>
<feature type="domain" description="Dyp-type peroxidase C-terminal" evidence="6">
    <location>
        <begin position="126"/>
        <end position="281"/>
    </location>
</feature>
<protein>
    <submittedName>
        <fullName evidence="7">Dyp-type peroxidase</fullName>
    </submittedName>
</protein>